<dbReference type="InterPro" id="IPR009057">
    <property type="entry name" value="Homeodomain-like_sf"/>
</dbReference>
<evidence type="ECO:0000313" key="1">
    <source>
        <dbReference type="EMBL" id="QCF27523.1"/>
    </source>
</evidence>
<keyword evidence="2" id="KW-1185">Reference proteome</keyword>
<dbReference type="SUPFAM" id="SSF46689">
    <property type="entry name" value="Homeodomain-like"/>
    <property type="match status" value="1"/>
</dbReference>
<dbReference type="RefSeq" id="WP_136550235.1">
    <property type="nucleotide sequence ID" value="NZ_CP031093.1"/>
</dbReference>
<organism evidence="1 2">
    <name type="scientific">Hydrocarboniclastica marina</name>
    <dbReference type="NCBI Taxonomy" id="2259620"/>
    <lineage>
        <taxon>Bacteria</taxon>
        <taxon>Pseudomonadati</taxon>
        <taxon>Pseudomonadota</taxon>
        <taxon>Gammaproteobacteria</taxon>
        <taxon>Alteromonadales</taxon>
        <taxon>Alteromonadaceae</taxon>
        <taxon>Hydrocarboniclastica</taxon>
    </lineage>
</organism>
<dbReference type="OrthoDB" id="2356263at2"/>
<sequence length="248" mass="27560">MAKGKKKEISGTRLELTLAAEKVFALNGIAGATHRQIREAAGQKNESVINYHFGSTDAIIESILQLRTTPINKMRQGMLAQARAESTSQLVSTEQVMRSLLMPLAHYVLDSNEPGYYLRFLVQLRTDRTAWRKFSGSYDRGLVECLSALRDAKPYLPIGIVNQRYMHALTVHLVGLAAIEQIKCEKGPGFRLAEGWVRVEDLITTTTALCDAPLSHTTVDAIHRLAERCPAPAYGSFGRKRKVPEVPQ</sequence>
<proteinExistence type="predicted"/>
<accession>A0A4P7XL09</accession>
<dbReference type="EMBL" id="CP031093">
    <property type="protein sequence ID" value="QCF27523.1"/>
    <property type="molecule type" value="Genomic_DNA"/>
</dbReference>
<protein>
    <submittedName>
        <fullName evidence="1">TetR/AcrR family transcriptional regulator</fullName>
    </submittedName>
</protein>
<gene>
    <name evidence="1" type="ORF">soil367_17210</name>
</gene>
<name>A0A4P7XL09_9ALTE</name>
<reference evidence="1 2" key="1">
    <citation type="submission" date="2018-07" db="EMBL/GenBank/DDBJ databases">
        <title>Marsedoiliclastica nanhaica gen. nov. sp. nov., a novel marine hydrocarbonoclastic bacterium isolated from an in-situ enriched hydrocarbon-degrading consortium in deep-sea sediment.</title>
        <authorList>
            <person name="Dong C."/>
            <person name="Ma T."/>
            <person name="Liu R."/>
            <person name="Shao Z."/>
        </authorList>
    </citation>
    <scope>NUCLEOTIDE SEQUENCE [LARGE SCALE GENOMIC DNA]</scope>
    <source>
        <strain evidence="2">soil36-7</strain>
    </source>
</reference>
<dbReference type="Proteomes" id="UP000298049">
    <property type="component" value="Chromosome"/>
</dbReference>
<dbReference type="AlphaFoldDB" id="A0A4P7XL09"/>
<dbReference type="KEGG" id="hmi:soil367_17210"/>
<evidence type="ECO:0000313" key="2">
    <source>
        <dbReference type="Proteomes" id="UP000298049"/>
    </source>
</evidence>
<dbReference type="Gene3D" id="1.10.357.10">
    <property type="entry name" value="Tetracycline Repressor, domain 2"/>
    <property type="match status" value="1"/>
</dbReference>